<protein>
    <recommendedName>
        <fullName evidence="4">DUF2934 domain-containing protein</fullName>
    </recommendedName>
</protein>
<feature type="compositionally biased region" description="Low complexity" evidence="1">
    <location>
        <begin position="7"/>
        <end position="56"/>
    </location>
</feature>
<reference evidence="2 3" key="1">
    <citation type="submission" date="2016-12" db="EMBL/GenBank/DDBJ databases">
        <authorList>
            <person name="Song W.-J."/>
            <person name="Kurnit D.M."/>
        </authorList>
    </citation>
    <scope>NUCLEOTIDE SEQUENCE [LARGE SCALE GENOMIC DNA]</scope>
    <source>
        <strain evidence="2 3">175</strain>
    </source>
</reference>
<organism evidence="2 3">
    <name type="scientific">Methylomagnum ishizawai</name>
    <dbReference type="NCBI Taxonomy" id="1760988"/>
    <lineage>
        <taxon>Bacteria</taxon>
        <taxon>Pseudomonadati</taxon>
        <taxon>Pseudomonadota</taxon>
        <taxon>Gammaproteobacteria</taxon>
        <taxon>Methylococcales</taxon>
        <taxon>Methylococcaceae</taxon>
        <taxon>Methylomagnum</taxon>
    </lineage>
</organism>
<accession>A0A1Y6D231</accession>
<dbReference type="Proteomes" id="UP000192923">
    <property type="component" value="Unassembled WGS sequence"/>
</dbReference>
<dbReference type="OrthoDB" id="8538784at2"/>
<evidence type="ECO:0008006" key="4">
    <source>
        <dbReference type="Google" id="ProtNLM"/>
    </source>
</evidence>
<dbReference type="RefSeq" id="WP_085215828.1">
    <property type="nucleotide sequence ID" value="NZ_FXAM01000001.1"/>
</dbReference>
<gene>
    <name evidence="2" type="ORF">SAMN02949497_4414</name>
</gene>
<dbReference type="Pfam" id="PF11154">
    <property type="entry name" value="DUF2934"/>
    <property type="match status" value="1"/>
</dbReference>
<evidence type="ECO:0000256" key="1">
    <source>
        <dbReference type="SAM" id="MobiDB-lite"/>
    </source>
</evidence>
<feature type="region of interest" description="Disordered" evidence="1">
    <location>
        <begin position="1"/>
        <end position="109"/>
    </location>
</feature>
<evidence type="ECO:0000313" key="3">
    <source>
        <dbReference type="Proteomes" id="UP000192923"/>
    </source>
</evidence>
<dbReference type="InterPro" id="IPR021327">
    <property type="entry name" value="DUF2934"/>
</dbReference>
<evidence type="ECO:0000313" key="2">
    <source>
        <dbReference type="EMBL" id="SMF96998.1"/>
    </source>
</evidence>
<dbReference type="EMBL" id="FXAM01000001">
    <property type="protein sequence ID" value="SMF96998.1"/>
    <property type="molecule type" value="Genomic_DNA"/>
</dbReference>
<sequence length="150" mass="15532">MAESKSAKPAKSSKPTGGAKAAPPAVPTGLLDTATPTTTAAAPVQEPEVPAASPVEPEMPPTAVADPAAPQPESPAAKAAKSRKTTVKPTKEPVEEDPAAPPRPGPEAIQKMIEEAAYYLAEKRNFEPGFEQEDWEAAKAAVMAQLGQDR</sequence>
<keyword evidence="3" id="KW-1185">Reference proteome</keyword>
<proteinExistence type="predicted"/>
<dbReference type="AlphaFoldDB" id="A0A1Y6D231"/>
<name>A0A1Y6D231_9GAMM</name>